<accession>A0A5D4STQ3</accession>
<dbReference type="AlphaFoldDB" id="A0A5D4STQ3"/>
<gene>
    <name evidence="2" type="ORF">FZD47_02355</name>
</gene>
<protein>
    <submittedName>
        <fullName evidence="2">Uncharacterized protein</fullName>
    </submittedName>
</protein>
<sequence length="60" mass="6677">MNLSQSTNQQLYEIAKDEKARMKDRYAAAKELQERKKKNAGSQMQISGLSRQGGADLGTC</sequence>
<name>A0A5D4STQ3_9BACI</name>
<organism evidence="2 3">
    <name type="scientific">Bacillus infantis</name>
    <dbReference type="NCBI Taxonomy" id="324767"/>
    <lineage>
        <taxon>Bacteria</taxon>
        <taxon>Bacillati</taxon>
        <taxon>Bacillota</taxon>
        <taxon>Bacilli</taxon>
        <taxon>Bacillales</taxon>
        <taxon>Bacillaceae</taxon>
        <taxon>Bacillus</taxon>
    </lineage>
</organism>
<evidence type="ECO:0000313" key="2">
    <source>
        <dbReference type="EMBL" id="TYS66349.1"/>
    </source>
</evidence>
<comment type="caution">
    <text evidence="2">The sequence shown here is derived from an EMBL/GenBank/DDBJ whole genome shotgun (WGS) entry which is preliminary data.</text>
</comment>
<feature type="compositionally biased region" description="Polar residues" evidence="1">
    <location>
        <begin position="40"/>
        <end position="50"/>
    </location>
</feature>
<dbReference type="Proteomes" id="UP000323732">
    <property type="component" value="Unassembled WGS sequence"/>
</dbReference>
<evidence type="ECO:0000256" key="1">
    <source>
        <dbReference type="SAM" id="MobiDB-lite"/>
    </source>
</evidence>
<feature type="region of interest" description="Disordered" evidence="1">
    <location>
        <begin position="32"/>
        <end position="60"/>
    </location>
</feature>
<proteinExistence type="predicted"/>
<dbReference type="RefSeq" id="WP_148949051.1">
    <property type="nucleotide sequence ID" value="NZ_VTES01000001.1"/>
</dbReference>
<dbReference type="EMBL" id="VTES01000001">
    <property type="protein sequence ID" value="TYS66349.1"/>
    <property type="molecule type" value="Genomic_DNA"/>
</dbReference>
<evidence type="ECO:0000313" key="3">
    <source>
        <dbReference type="Proteomes" id="UP000323732"/>
    </source>
</evidence>
<reference evidence="2 3" key="1">
    <citation type="submission" date="2019-08" db="EMBL/GenBank/DDBJ databases">
        <title>Bacillus genomes from the desert of Cuatro Cienegas, Coahuila.</title>
        <authorList>
            <person name="Olmedo-Alvarez G."/>
        </authorList>
    </citation>
    <scope>NUCLEOTIDE SEQUENCE [LARGE SCALE GENOMIC DNA]</scope>
    <source>
        <strain evidence="2 3">CH37_1T</strain>
    </source>
</reference>